<dbReference type="InterPro" id="IPR018642">
    <property type="entry name" value="DUF2066"/>
</dbReference>
<dbReference type="Proteomes" id="UP000295783">
    <property type="component" value="Unassembled WGS sequence"/>
</dbReference>
<organism evidence="1 2">
    <name type="scientific">Dongia mobilis</name>
    <dbReference type="NCBI Taxonomy" id="578943"/>
    <lineage>
        <taxon>Bacteria</taxon>
        <taxon>Pseudomonadati</taxon>
        <taxon>Pseudomonadota</taxon>
        <taxon>Alphaproteobacteria</taxon>
        <taxon>Rhodospirillales</taxon>
        <taxon>Dongiaceae</taxon>
        <taxon>Dongia</taxon>
    </lineage>
</organism>
<sequence length="389" mass="40980">MAPAGAVSAFSTILTARLSWAAAMGILALAILVGAVAAPARAQGTGQSVYVASGIPVEVTGDAATLRDQAVIKAQRDGLRQVLKEIAPADQVEGLLLPSDDEIGSWVTDLAIDEEKIAATRYIGRYTIRFAAAPVQEFLSREGIAFAETRARQMLMLPVYTDEAGTTGLWGPTNAWARSWAQPQNLNSALVPVVTPRGDLDDQNILTATDALAGAQAKLQFMAERYQAGDVVVAEAQMSAPGADGNRSLALDVTRYGQDGIQRYQDTLTGAGGDPDGLLAQGVATVQQMLEGAWKVANLVDPNKRTRIAVHVPLTSLQQWVAIKQRLAQVNLVKTVDLKQLARSGAELEIGYAGDEAQFIRALAVADLFLVSSGEGMSTLTMGGAGANP</sequence>
<reference evidence="1 2" key="1">
    <citation type="submission" date="2019-03" db="EMBL/GenBank/DDBJ databases">
        <title>Genomic Encyclopedia of Type Strains, Phase III (KMG-III): the genomes of soil and plant-associated and newly described type strains.</title>
        <authorList>
            <person name="Whitman W."/>
        </authorList>
    </citation>
    <scope>NUCLEOTIDE SEQUENCE [LARGE SCALE GENOMIC DNA]</scope>
    <source>
        <strain evidence="1 2">CGMCC 1.7660</strain>
    </source>
</reference>
<comment type="caution">
    <text evidence="1">The sequence shown here is derived from an EMBL/GenBank/DDBJ whole genome shotgun (WGS) entry which is preliminary data.</text>
</comment>
<accession>A0A4R6WF97</accession>
<keyword evidence="2" id="KW-1185">Reference proteome</keyword>
<dbReference type="AlphaFoldDB" id="A0A4R6WF97"/>
<name>A0A4R6WF97_9PROT</name>
<protein>
    <submittedName>
        <fullName evidence="1">Uncharacterized protein DUF2066</fullName>
    </submittedName>
</protein>
<gene>
    <name evidence="1" type="ORF">A8950_3638</name>
</gene>
<proteinExistence type="predicted"/>
<dbReference type="OrthoDB" id="7928976at2"/>
<dbReference type="Pfam" id="PF09839">
    <property type="entry name" value="DUF2066"/>
    <property type="match status" value="1"/>
</dbReference>
<dbReference type="EMBL" id="SNYW01000013">
    <property type="protein sequence ID" value="TDQ78582.1"/>
    <property type="molecule type" value="Genomic_DNA"/>
</dbReference>
<evidence type="ECO:0000313" key="2">
    <source>
        <dbReference type="Proteomes" id="UP000295783"/>
    </source>
</evidence>
<evidence type="ECO:0000313" key="1">
    <source>
        <dbReference type="EMBL" id="TDQ78582.1"/>
    </source>
</evidence>